<reference evidence="1" key="1">
    <citation type="submission" date="2022-10" db="EMBL/GenBank/DDBJ databases">
        <title>Complete Genome of Trichothecium roseum strain YXFP-22015, a Plant Pathogen Isolated from Citrus.</title>
        <authorList>
            <person name="Wang Y."/>
            <person name="Zhu L."/>
        </authorList>
    </citation>
    <scope>NUCLEOTIDE SEQUENCE</scope>
    <source>
        <strain evidence="1">YXFP-22015</strain>
    </source>
</reference>
<evidence type="ECO:0000313" key="1">
    <source>
        <dbReference type="EMBL" id="KAI9899920.1"/>
    </source>
</evidence>
<protein>
    <submittedName>
        <fullName evidence="1">Uncharacterized protein</fullName>
    </submittedName>
</protein>
<proteinExistence type="predicted"/>
<comment type="caution">
    <text evidence="1">The sequence shown here is derived from an EMBL/GenBank/DDBJ whole genome shotgun (WGS) entry which is preliminary data.</text>
</comment>
<keyword evidence="2" id="KW-1185">Reference proteome</keyword>
<sequence>MTGSTSSPASGLADPTGPQLLRLPTEILDAICEACSRVKVRNPAHPGLYVRHHVLLQLVQTCSALRAVAQPWLYRQPQLGWSENGMLSFLYVLVDRPDLGAHVRELSWHTKIIRQRQPQQSLLVRIADRFNSDRPGEPPVLLPRRSRVALPSTYEEDIMWQLLVRLAPRLTALTFASRCEMPMFIHHEPKLRYLESLTIKCDCTDMTPWTPSEPPRRLESCPIVRTLSIGSEARGGAFASVSSDSVTRVDLSWETNSFHTLWDVCTGMPNLQSLRVVTPRTAGYPDFARAYSALQQCKDTLRELCLIISPRAIIGANDDLSRLADVARLDAFAVLEDLALFTPIAWPWRIGLPAVSFLPRSLRRLSLNCDSDGILDWLFALLGVATEQFPNLRTIAICGDEAMVDEVCREISSSKSTGQGEAIDIVKCHVYIPSLSSFGGHR</sequence>
<dbReference type="Proteomes" id="UP001163324">
    <property type="component" value="Chromosome 4"/>
</dbReference>
<gene>
    <name evidence="1" type="ORF">N3K66_004182</name>
</gene>
<dbReference type="EMBL" id="CM047943">
    <property type="protein sequence ID" value="KAI9899920.1"/>
    <property type="molecule type" value="Genomic_DNA"/>
</dbReference>
<accession>A0ACC0V0I3</accession>
<evidence type="ECO:0000313" key="2">
    <source>
        <dbReference type="Proteomes" id="UP001163324"/>
    </source>
</evidence>
<name>A0ACC0V0I3_9HYPO</name>
<organism evidence="1 2">
    <name type="scientific">Trichothecium roseum</name>
    <dbReference type="NCBI Taxonomy" id="47278"/>
    <lineage>
        <taxon>Eukaryota</taxon>
        <taxon>Fungi</taxon>
        <taxon>Dikarya</taxon>
        <taxon>Ascomycota</taxon>
        <taxon>Pezizomycotina</taxon>
        <taxon>Sordariomycetes</taxon>
        <taxon>Hypocreomycetidae</taxon>
        <taxon>Hypocreales</taxon>
        <taxon>Hypocreales incertae sedis</taxon>
        <taxon>Trichothecium</taxon>
    </lineage>
</organism>